<dbReference type="Gene3D" id="2.60.260.20">
    <property type="entry name" value="Urease metallochaperone UreE, N-terminal domain"/>
    <property type="match status" value="2"/>
</dbReference>
<dbReference type="Pfam" id="PF00226">
    <property type="entry name" value="DnaJ"/>
    <property type="match status" value="1"/>
</dbReference>
<feature type="binding site" evidence="14">
    <location>
        <position position="194"/>
    </location>
    <ligand>
        <name>Zn(2+)</name>
        <dbReference type="ChEBI" id="CHEBI:29105"/>
        <label>2</label>
    </ligand>
</feature>
<dbReference type="STRING" id="1121306.SAMN02745196_02386"/>
<dbReference type="OrthoDB" id="9779889at2"/>
<dbReference type="InterPro" id="IPR036869">
    <property type="entry name" value="J_dom_sf"/>
</dbReference>
<feature type="repeat" description="CXXCXGXG motif" evidence="14">
    <location>
        <begin position="168"/>
        <end position="175"/>
    </location>
</feature>
<keyword evidence="5 14" id="KW-0479">Metal-binding</keyword>
<dbReference type="SUPFAM" id="SSF46565">
    <property type="entry name" value="Chaperone J-domain"/>
    <property type="match status" value="1"/>
</dbReference>
<accession>A0A1M5XR50</accession>
<evidence type="ECO:0000256" key="1">
    <source>
        <dbReference type="ARBA" id="ARBA00004496"/>
    </source>
</evidence>
<evidence type="ECO:0000256" key="7">
    <source>
        <dbReference type="ARBA" id="ARBA00022771"/>
    </source>
</evidence>
<feature type="binding site" evidence="14">
    <location>
        <position position="154"/>
    </location>
    <ligand>
        <name>Zn(2+)</name>
        <dbReference type="ChEBI" id="CHEBI:29105"/>
        <label>1</label>
    </ligand>
</feature>
<dbReference type="CDD" id="cd10719">
    <property type="entry name" value="DnaJ_zf"/>
    <property type="match status" value="1"/>
</dbReference>
<comment type="subcellular location">
    <subcellularLocation>
        <location evidence="1 14">Cytoplasm</location>
    </subcellularLocation>
</comment>
<dbReference type="GO" id="GO:0042026">
    <property type="term" value="P:protein refolding"/>
    <property type="evidence" value="ECO:0007669"/>
    <property type="project" value="TreeGrafter"/>
</dbReference>
<dbReference type="AlphaFoldDB" id="A0A1M5XR50"/>
<evidence type="ECO:0000259" key="17">
    <source>
        <dbReference type="PROSITE" id="PS51188"/>
    </source>
</evidence>
<proteinExistence type="inferred from homology"/>
<evidence type="ECO:0000256" key="5">
    <source>
        <dbReference type="ARBA" id="ARBA00022723"/>
    </source>
</evidence>
<dbReference type="GO" id="GO:0009408">
    <property type="term" value="P:response to heat"/>
    <property type="evidence" value="ECO:0007669"/>
    <property type="project" value="InterPro"/>
</dbReference>
<feature type="binding site" evidence="14">
    <location>
        <position position="211"/>
    </location>
    <ligand>
        <name>Zn(2+)</name>
        <dbReference type="ChEBI" id="CHEBI:29105"/>
        <label>1</label>
    </ligand>
</feature>
<keyword evidence="9 14" id="KW-0346">Stress response</keyword>
<comment type="similarity">
    <text evidence="12 14">Belongs to the DnaJ family.</text>
</comment>
<evidence type="ECO:0000256" key="2">
    <source>
        <dbReference type="ARBA" id="ARBA00011738"/>
    </source>
</evidence>
<dbReference type="NCBIfam" id="NF008035">
    <property type="entry name" value="PRK10767.1"/>
    <property type="match status" value="1"/>
</dbReference>
<evidence type="ECO:0000256" key="9">
    <source>
        <dbReference type="ARBA" id="ARBA00023016"/>
    </source>
</evidence>
<evidence type="ECO:0000256" key="6">
    <source>
        <dbReference type="ARBA" id="ARBA00022737"/>
    </source>
</evidence>
<dbReference type="PROSITE" id="PS50076">
    <property type="entry name" value="DNAJ_2"/>
    <property type="match status" value="1"/>
</dbReference>
<dbReference type="CDD" id="cd06257">
    <property type="entry name" value="DnaJ"/>
    <property type="match status" value="1"/>
</dbReference>
<dbReference type="InterPro" id="IPR001623">
    <property type="entry name" value="DnaJ_domain"/>
</dbReference>
<evidence type="ECO:0000256" key="15">
    <source>
        <dbReference type="PROSITE-ProRule" id="PRU00546"/>
    </source>
</evidence>
<dbReference type="PANTHER" id="PTHR43096">
    <property type="entry name" value="DNAJ HOMOLOG 1, MITOCHONDRIAL-RELATED"/>
    <property type="match status" value="1"/>
</dbReference>
<feature type="binding site" evidence="14">
    <location>
        <position position="208"/>
    </location>
    <ligand>
        <name>Zn(2+)</name>
        <dbReference type="ChEBI" id="CHEBI:29105"/>
        <label>1</label>
    </ligand>
</feature>
<evidence type="ECO:0000256" key="12">
    <source>
        <dbReference type="ARBA" id="ARBA00061004"/>
    </source>
</evidence>
<dbReference type="InterPro" id="IPR002939">
    <property type="entry name" value="DnaJ_C"/>
</dbReference>
<dbReference type="Gene3D" id="1.10.287.110">
    <property type="entry name" value="DnaJ domain"/>
    <property type="match status" value="1"/>
</dbReference>
<feature type="domain" description="CR-type" evidence="17">
    <location>
        <begin position="138"/>
        <end position="220"/>
    </location>
</feature>
<dbReference type="Pfam" id="PF01556">
    <property type="entry name" value="DnaJ_C"/>
    <property type="match status" value="1"/>
</dbReference>
<dbReference type="RefSeq" id="WP_072832238.1">
    <property type="nucleotide sequence ID" value="NZ_FQXP01000009.1"/>
</dbReference>
<dbReference type="PROSITE" id="PS00636">
    <property type="entry name" value="DNAJ_1"/>
    <property type="match status" value="1"/>
</dbReference>
<evidence type="ECO:0000256" key="10">
    <source>
        <dbReference type="ARBA" id="ARBA00023186"/>
    </source>
</evidence>
<comment type="subunit">
    <text evidence="2 14">Homodimer.</text>
</comment>
<feature type="repeat" description="CXXCXGXG motif" evidence="14">
    <location>
        <begin position="151"/>
        <end position="158"/>
    </location>
</feature>
<evidence type="ECO:0000256" key="3">
    <source>
        <dbReference type="ARBA" id="ARBA00022490"/>
    </source>
</evidence>
<keyword evidence="7 14" id="KW-0863">Zinc-finger</keyword>
<dbReference type="NCBIfam" id="NF010890">
    <property type="entry name" value="PRK14297.1"/>
    <property type="match status" value="1"/>
</dbReference>
<dbReference type="GO" id="GO:0005737">
    <property type="term" value="C:cytoplasm"/>
    <property type="evidence" value="ECO:0007669"/>
    <property type="project" value="UniProtKB-SubCell"/>
</dbReference>
<feature type="zinc finger region" description="CR-type" evidence="15">
    <location>
        <begin position="138"/>
        <end position="220"/>
    </location>
</feature>
<comment type="function">
    <text evidence="11 14">Participates actively in the response to hyperosmotic and heat shock by preventing the aggregation of stress-denatured proteins and by disaggregating proteins, also in an autonomous, DnaK-independent fashion. Unfolded proteins bind initially to DnaJ; upon interaction with the DnaJ-bound protein, DnaK hydrolyzes its bound ATP, resulting in the formation of a stable complex. GrpE releases ADP from DnaK; ATP binding to DnaK triggers the release of the substrate protein, thus completing the reaction cycle. Several rounds of ATP-dependent interactions between DnaJ, DnaK and GrpE are required for fully efficient folding. Also involved, together with DnaK and GrpE, in the DNA replication of plasmids through activation of initiation proteins.</text>
</comment>
<dbReference type="GO" id="GO:0051082">
    <property type="term" value="F:unfolded protein binding"/>
    <property type="evidence" value="ECO:0007669"/>
    <property type="project" value="UniProtKB-UniRule"/>
</dbReference>
<feature type="binding site" evidence="14">
    <location>
        <position position="197"/>
    </location>
    <ligand>
        <name>Zn(2+)</name>
        <dbReference type="ChEBI" id="CHEBI:29105"/>
        <label>2</label>
    </ligand>
</feature>
<evidence type="ECO:0000256" key="4">
    <source>
        <dbReference type="ARBA" id="ARBA00022705"/>
    </source>
</evidence>
<dbReference type="Pfam" id="PF00684">
    <property type="entry name" value="DnaJ_CXXCXGXG"/>
    <property type="match status" value="1"/>
</dbReference>
<dbReference type="Gene3D" id="2.10.230.10">
    <property type="entry name" value="Heat shock protein DnaJ, cysteine-rich domain"/>
    <property type="match status" value="1"/>
</dbReference>
<dbReference type="InterPro" id="IPR018253">
    <property type="entry name" value="DnaJ_domain_CS"/>
</dbReference>
<evidence type="ECO:0000256" key="11">
    <source>
        <dbReference type="ARBA" id="ARBA00053423"/>
    </source>
</evidence>
<feature type="binding site" evidence="14">
    <location>
        <position position="151"/>
    </location>
    <ligand>
        <name>Zn(2+)</name>
        <dbReference type="ChEBI" id="CHEBI:29105"/>
        <label>1</label>
    </ligand>
</feature>
<keyword evidence="8 14" id="KW-0862">Zinc</keyword>
<evidence type="ECO:0000313" key="19">
    <source>
        <dbReference type="Proteomes" id="UP000184526"/>
    </source>
</evidence>
<evidence type="ECO:0000256" key="8">
    <source>
        <dbReference type="ARBA" id="ARBA00022833"/>
    </source>
</evidence>
<name>A0A1M5XR50_9CLOT</name>
<evidence type="ECO:0000313" key="18">
    <source>
        <dbReference type="EMBL" id="SHI02018.1"/>
    </source>
</evidence>
<dbReference type="GO" id="GO:0005524">
    <property type="term" value="F:ATP binding"/>
    <property type="evidence" value="ECO:0007669"/>
    <property type="project" value="InterPro"/>
</dbReference>
<feature type="binding site" evidence="14">
    <location>
        <position position="168"/>
    </location>
    <ligand>
        <name>Zn(2+)</name>
        <dbReference type="ChEBI" id="CHEBI:29105"/>
        <label>2</label>
    </ligand>
</feature>
<dbReference type="GO" id="GO:0031072">
    <property type="term" value="F:heat shock protein binding"/>
    <property type="evidence" value="ECO:0007669"/>
    <property type="project" value="InterPro"/>
</dbReference>
<dbReference type="FunFam" id="1.10.287.110:FF:000034">
    <property type="entry name" value="Chaperone protein DnaJ"/>
    <property type="match status" value="1"/>
</dbReference>
<comment type="cofactor">
    <cofactor evidence="14">
        <name>Zn(2+)</name>
        <dbReference type="ChEBI" id="CHEBI:29105"/>
    </cofactor>
    <text evidence="14">Binds 2 Zn(2+) ions per monomer.</text>
</comment>
<keyword evidence="6 14" id="KW-0677">Repeat</keyword>
<feature type="domain" description="J" evidence="16">
    <location>
        <begin position="5"/>
        <end position="70"/>
    </location>
</feature>
<reference evidence="18 19" key="1">
    <citation type="submission" date="2016-11" db="EMBL/GenBank/DDBJ databases">
        <authorList>
            <person name="Jaros S."/>
            <person name="Januszkiewicz K."/>
            <person name="Wedrychowicz H."/>
        </authorList>
    </citation>
    <scope>NUCLEOTIDE SEQUENCE [LARGE SCALE GENOMIC DNA]</scope>
    <source>
        <strain evidence="18 19">DSM 3089</strain>
    </source>
</reference>
<dbReference type="GO" id="GO:0008270">
    <property type="term" value="F:zinc ion binding"/>
    <property type="evidence" value="ECO:0007669"/>
    <property type="project" value="UniProtKB-UniRule"/>
</dbReference>
<dbReference type="SUPFAM" id="SSF49493">
    <property type="entry name" value="HSP40/DnaJ peptide-binding domain"/>
    <property type="match status" value="2"/>
</dbReference>
<gene>
    <name evidence="14" type="primary">dnaJ</name>
    <name evidence="18" type="ORF">SAMN02745196_02386</name>
</gene>
<organism evidence="18 19">
    <name type="scientific">Clostridium collagenovorans DSM 3089</name>
    <dbReference type="NCBI Taxonomy" id="1121306"/>
    <lineage>
        <taxon>Bacteria</taxon>
        <taxon>Bacillati</taxon>
        <taxon>Bacillota</taxon>
        <taxon>Clostridia</taxon>
        <taxon>Eubacteriales</taxon>
        <taxon>Clostridiaceae</taxon>
        <taxon>Clostridium</taxon>
    </lineage>
</organism>
<dbReference type="FunFam" id="2.60.260.20:FF:000004">
    <property type="entry name" value="Molecular chaperone DnaJ"/>
    <property type="match status" value="1"/>
</dbReference>
<dbReference type="InterPro" id="IPR012724">
    <property type="entry name" value="DnaJ"/>
</dbReference>
<dbReference type="InterPro" id="IPR008971">
    <property type="entry name" value="HSP40/DnaJ_pept-bd"/>
</dbReference>
<dbReference type="InterPro" id="IPR001305">
    <property type="entry name" value="HSP_DnaJ_Cys-rich_dom"/>
</dbReference>
<keyword evidence="10 14" id="KW-0143">Chaperone</keyword>
<keyword evidence="19" id="KW-1185">Reference proteome</keyword>
<evidence type="ECO:0000256" key="13">
    <source>
        <dbReference type="ARBA" id="ARBA00067609"/>
    </source>
</evidence>
<dbReference type="HAMAP" id="MF_01152">
    <property type="entry name" value="DnaJ"/>
    <property type="match status" value="1"/>
</dbReference>
<dbReference type="InterPro" id="IPR036410">
    <property type="entry name" value="HSP_DnaJ_Cys-rich_dom_sf"/>
</dbReference>
<feature type="repeat" description="CXXCXGXG motif" evidence="14">
    <location>
        <begin position="194"/>
        <end position="201"/>
    </location>
</feature>
<protein>
    <recommendedName>
        <fullName evidence="13 14">Chaperone protein DnaJ</fullName>
    </recommendedName>
</protein>
<dbReference type="PRINTS" id="PR00625">
    <property type="entry name" value="JDOMAIN"/>
</dbReference>
<comment type="domain">
    <text evidence="14">The J domain is necessary and sufficient to stimulate DnaK ATPase activity. Zinc center 1 plays an important role in the autonomous, DnaK-independent chaperone activity of DnaJ. Zinc center 2 is essential for interaction with DnaK and for DnaJ activity.</text>
</comment>
<sequence length="379" mass="40953">MASKDYYEVLGISKDATEADIKKAFKKLALKYHPDRNPDDKEAEEKFKEINEAYQVLTDSEKRARYDQYGTADFNGFEGGFGGGGFDMGDLGDIFGDIFGGFGGFGGGFSSRRNPNAPRKGSDLEVNLNLTFEEAVFGVDKDLKVNKNEKCSACGGTGGKDGAKPTTCDKCNGSGTVMSQKKTPFGTFATQTTCDKCRGTGQVIKDPCTTCRGTGQVREQKVISIKVPAGVDTGNVIPLRGYGNPGTNGGPNGDIYVNIFVSPHSRFQRKGIDIYIEEKISIGNAVLGVEIDVPTVDGEVKYKVPAGTQSGTVFRLKNKGVPRVNGGGRGDQYVKVVVEIPKNLNDEQKAAMKEFMRASGEDVSHIEDTKKHKIFKSKK</sequence>
<dbReference type="FunFam" id="2.10.230.10:FF:000002">
    <property type="entry name" value="Molecular chaperone DnaJ"/>
    <property type="match status" value="1"/>
</dbReference>
<dbReference type="SUPFAM" id="SSF57938">
    <property type="entry name" value="DnaJ/Hsp40 cysteine-rich domain"/>
    <property type="match status" value="1"/>
</dbReference>
<dbReference type="PANTHER" id="PTHR43096:SF48">
    <property type="entry name" value="CHAPERONE PROTEIN DNAJ"/>
    <property type="match status" value="1"/>
</dbReference>
<keyword evidence="3 14" id="KW-0963">Cytoplasm</keyword>
<evidence type="ECO:0000259" key="16">
    <source>
        <dbReference type="PROSITE" id="PS50076"/>
    </source>
</evidence>
<feature type="binding site" evidence="14">
    <location>
        <position position="171"/>
    </location>
    <ligand>
        <name>Zn(2+)</name>
        <dbReference type="ChEBI" id="CHEBI:29105"/>
        <label>2</label>
    </ligand>
</feature>
<dbReference type="Proteomes" id="UP000184526">
    <property type="component" value="Unassembled WGS sequence"/>
</dbReference>
<dbReference type="GO" id="GO:0006260">
    <property type="term" value="P:DNA replication"/>
    <property type="evidence" value="ECO:0007669"/>
    <property type="project" value="UniProtKB-KW"/>
</dbReference>
<evidence type="ECO:0000256" key="14">
    <source>
        <dbReference type="HAMAP-Rule" id="MF_01152"/>
    </source>
</evidence>
<feature type="repeat" description="CXXCXGXG motif" evidence="14">
    <location>
        <begin position="208"/>
        <end position="215"/>
    </location>
</feature>
<dbReference type="SMART" id="SM00271">
    <property type="entry name" value="DnaJ"/>
    <property type="match status" value="1"/>
</dbReference>
<dbReference type="PROSITE" id="PS51188">
    <property type="entry name" value="ZF_CR"/>
    <property type="match status" value="1"/>
</dbReference>
<dbReference type="NCBIfam" id="TIGR02349">
    <property type="entry name" value="DnaJ_bact"/>
    <property type="match status" value="1"/>
</dbReference>
<dbReference type="EMBL" id="FQXP01000009">
    <property type="protein sequence ID" value="SHI02018.1"/>
    <property type="molecule type" value="Genomic_DNA"/>
</dbReference>
<dbReference type="CDD" id="cd10747">
    <property type="entry name" value="DnaJ_C"/>
    <property type="match status" value="1"/>
</dbReference>
<keyword evidence="4 14" id="KW-0235">DNA replication</keyword>